<evidence type="ECO:0000256" key="11">
    <source>
        <dbReference type="ARBA" id="ARBA00047726"/>
    </source>
</evidence>
<evidence type="ECO:0000256" key="12">
    <source>
        <dbReference type="ARBA" id="ARBA00048026"/>
    </source>
</evidence>
<dbReference type="Pfam" id="PF10716">
    <property type="entry name" value="NdhL"/>
    <property type="match status" value="1"/>
</dbReference>
<dbReference type="InterPro" id="IPR019654">
    <property type="entry name" value="NADH-quinone_OxRdatse_su_L"/>
</dbReference>
<comment type="subcellular location">
    <subcellularLocation>
        <location evidence="1">Membrane</location>
        <topology evidence="1">Multi-pass membrane protein</topology>
    </subcellularLocation>
</comment>
<keyword evidence="6" id="KW-1278">Translocase</keyword>
<name>A0A7N0V9H3_KALFE</name>
<accession>A0A7N0V9H3</accession>
<dbReference type="GO" id="GO:0010598">
    <property type="term" value="C:NAD(P)H dehydrogenase complex (plastoquinone)"/>
    <property type="evidence" value="ECO:0007669"/>
    <property type="project" value="EnsemblPlants"/>
</dbReference>
<dbReference type="AlphaFoldDB" id="A0A7N0V9H3"/>
<dbReference type="OMA" id="KYPWATE"/>
<evidence type="ECO:0000256" key="6">
    <source>
        <dbReference type="ARBA" id="ARBA00022967"/>
    </source>
</evidence>
<keyword evidence="3" id="KW-0874">Quinone</keyword>
<sequence>MICLLSSLSIFNPLLPPSLPKLKCSSIFHKQSLGPSCTKACKSHLQSQTHAHTNKQQLQQLGFNKSSLLVIQVGALLATAEQPALAITGVNNQEDFTWVLIQLGISAFLYFLVVPPFIMNWLRLRWYKRNLIEMYLQFMCVFIFFPGMMLWAPFVNVRKLPRDPNMKYPWSVPDDPSKIKNDYLRYPWAKEDDYEVF</sequence>
<evidence type="ECO:0000256" key="3">
    <source>
        <dbReference type="ARBA" id="ARBA00022719"/>
    </source>
</evidence>
<comment type="catalytic activity">
    <reaction evidence="12">
        <text>a plastoquinone + NADH + (n+1) H(+)(in) = a plastoquinol + NAD(+) + n H(+)(out)</text>
        <dbReference type="Rhea" id="RHEA:42608"/>
        <dbReference type="Rhea" id="RHEA-COMP:9561"/>
        <dbReference type="Rhea" id="RHEA-COMP:9562"/>
        <dbReference type="ChEBI" id="CHEBI:15378"/>
        <dbReference type="ChEBI" id="CHEBI:17757"/>
        <dbReference type="ChEBI" id="CHEBI:57540"/>
        <dbReference type="ChEBI" id="CHEBI:57945"/>
        <dbReference type="ChEBI" id="CHEBI:62192"/>
    </reaction>
</comment>
<keyword evidence="7 13" id="KW-1133">Transmembrane helix</keyword>
<dbReference type="GO" id="GO:0016655">
    <property type="term" value="F:oxidoreductase activity, acting on NAD(P)H, quinone or similar compound as acceptor"/>
    <property type="evidence" value="ECO:0007669"/>
    <property type="project" value="InterPro"/>
</dbReference>
<dbReference type="PANTHER" id="PTHR36727">
    <property type="entry name" value="NAD(P)H-QUINONE OXIDOREDUCTASE SUBUNIT L, CHLOROPLASTIC"/>
    <property type="match status" value="1"/>
</dbReference>
<keyword evidence="8" id="KW-0520">NAD</keyword>
<evidence type="ECO:0000256" key="4">
    <source>
        <dbReference type="ARBA" id="ARBA00022857"/>
    </source>
</evidence>
<evidence type="ECO:0000256" key="13">
    <source>
        <dbReference type="SAM" id="Phobius"/>
    </source>
</evidence>
<keyword evidence="10 13" id="KW-0472">Membrane</keyword>
<evidence type="ECO:0008006" key="16">
    <source>
        <dbReference type="Google" id="ProtNLM"/>
    </source>
</evidence>
<evidence type="ECO:0000256" key="10">
    <source>
        <dbReference type="ARBA" id="ARBA00023136"/>
    </source>
</evidence>
<keyword evidence="15" id="KW-1185">Reference proteome</keyword>
<dbReference type="PANTHER" id="PTHR36727:SF2">
    <property type="entry name" value="NAD(P)H-QUINONE OXIDOREDUCTASE SUBUNIT L, CHLOROPLASTIC"/>
    <property type="match status" value="1"/>
</dbReference>
<comment type="catalytic activity">
    <reaction evidence="11">
        <text>a plastoquinone + NADPH + (n+1) H(+)(in) = a plastoquinol + NADP(+) + n H(+)(out)</text>
        <dbReference type="Rhea" id="RHEA:42612"/>
        <dbReference type="Rhea" id="RHEA-COMP:9561"/>
        <dbReference type="Rhea" id="RHEA-COMP:9562"/>
        <dbReference type="ChEBI" id="CHEBI:15378"/>
        <dbReference type="ChEBI" id="CHEBI:17757"/>
        <dbReference type="ChEBI" id="CHEBI:57783"/>
        <dbReference type="ChEBI" id="CHEBI:58349"/>
        <dbReference type="ChEBI" id="CHEBI:62192"/>
    </reaction>
</comment>
<dbReference type="Gramene" id="Kaladp0442s0004.1.v1.1">
    <property type="protein sequence ID" value="Kaladp0442s0004.1.v1.1"/>
    <property type="gene ID" value="Kaladp0442s0004.v1.1"/>
</dbReference>
<keyword evidence="2 13" id="KW-0812">Transmembrane</keyword>
<feature type="transmembrane region" description="Helical" evidence="13">
    <location>
        <begin position="134"/>
        <end position="154"/>
    </location>
</feature>
<reference evidence="14" key="1">
    <citation type="submission" date="2021-01" db="UniProtKB">
        <authorList>
            <consortium name="EnsemblPlants"/>
        </authorList>
    </citation>
    <scope>IDENTIFICATION</scope>
</reference>
<dbReference type="GO" id="GO:0010258">
    <property type="term" value="P:NADH dehydrogenase complex (plastoquinone) assembly"/>
    <property type="evidence" value="ECO:0007669"/>
    <property type="project" value="EnsemblPlants"/>
</dbReference>
<dbReference type="EnsemblPlants" id="Kaladp0442s0004.1.v1.1">
    <property type="protein sequence ID" value="Kaladp0442s0004.1.v1.1"/>
    <property type="gene ID" value="Kaladp0442s0004.v1.1"/>
</dbReference>
<evidence type="ECO:0000256" key="9">
    <source>
        <dbReference type="ARBA" id="ARBA00023078"/>
    </source>
</evidence>
<organism evidence="14 15">
    <name type="scientific">Kalanchoe fedtschenkoi</name>
    <name type="common">Lavender scallops</name>
    <name type="synonym">South American air plant</name>
    <dbReference type="NCBI Taxonomy" id="63787"/>
    <lineage>
        <taxon>Eukaryota</taxon>
        <taxon>Viridiplantae</taxon>
        <taxon>Streptophyta</taxon>
        <taxon>Embryophyta</taxon>
        <taxon>Tracheophyta</taxon>
        <taxon>Spermatophyta</taxon>
        <taxon>Magnoliopsida</taxon>
        <taxon>eudicotyledons</taxon>
        <taxon>Gunneridae</taxon>
        <taxon>Pentapetalae</taxon>
        <taxon>Saxifragales</taxon>
        <taxon>Crassulaceae</taxon>
        <taxon>Kalanchoe</taxon>
    </lineage>
</organism>
<evidence type="ECO:0000256" key="5">
    <source>
        <dbReference type="ARBA" id="ARBA00022957"/>
    </source>
</evidence>
<dbReference type="GO" id="GO:0009535">
    <property type="term" value="C:chloroplast thylakoid membrane"/>
    <property type="evidence" value="ECO:0007669"/>
    <property type="project" value="EnsemblPlants"/>
</dbReference>
<dbReference type="Proteomes" id="UP000594263">
    <property type="component" value="Unplaced"/>
</dbReference>
<proteinExistence type="predicted"/>
<keyword evidence="9" id="KW-0793">Thylakoid</keyword>
<keyword evidence="4" id="KW-0521">NADP</keyword>
<evidence type="ECO:0000313" key="14">
    <source>
        <dbReference type="EnsemblPlants" id="Kaladp0442s0004.1.v1.1"/>
    </source>
</evidence>
<evidence type="ECO:0000256" key="8">
    <source>
        <dbReference type="ARBA" id="ARBA00023027"/>
    </source>
</evidence>
<keyword evidence="5" id="KW-0618">Plastoquinone</keyword>
<evidence type="ECO:0000256" key="2">
    <source>
        <dbReference type="ARBA" id="ARBA00022692"/>
    </source>
</evidence>
<feature type="transmembrane region" description="Helical" evidence="13">
    <location>
        <begin position="99"/>
        <end position="122"/>
    </location>
</feature>
<evidence type="ECO:0000256" key="7">
    <source>
        <dbReference type="ARBA" id="ARBA00022989"/>
    </source>
</evidence>
<dbReference type="GO" id="GO:0048038">
    <property type="term" value="F:quinone binding"/>
    <property type="evidence" value="ECO:0007669"/>
    <property type="project" value="UniProtKB-KW"/>
</dbReference>
<evidence type="ECO:0000256" key="1">
    <source>
        <dbReference type="ARBA" id="ARBA00004141"/>
    </source>
</evidence>
<protein>
    <recommendedName>
        <fullName evidence="16">NADH dehydrogenase-like complex L</fullName>
    </recommendedName>
</protein>
<evidence type="ECO:0000313" key="15">
    <source>
        <dbReference type="Proteomes" id="UP000594263"/>
    </source>
</evidence>